<gene>
    <name evidence="1" type="ORF">SAMN05216234_10946</name>
</gene>
<reference evidence="1 2" key="1">
    <citation type="submission" date="2016-10" db="EMBL/GenBank/DDBJ databases">
        <authorList>
            <person name="de Groot N.N."/>
        </authorList>
    </citation>
    <scope>NUCLEOTIDE SEQUENCE [LARGE SCALE GENOMIC DNA]</scope>
    <source>
        <strain evidence="1 2">EP1-55-1</strain>
    </source>
</reference>
<sequence>MGKVIFIFIFLLQSMASESNSLQKCLVCHKNSAPPFAMVYRRYLMLYSSKSEIKKRMVDFLIAPSRNKSSMPEGMKIRFYPENHPIYSYDEVNKSVDEVINREDIIKKITF</sequence>
<keyword evidence="2" id="KW-1185">Reference proteome</keyword>
<evidence type="ECO:0000313" key="1">
    <source>
        <dbReference type="EMBL" id="SFP18832.1"/>
    </source>
</evidence>
<dbReference type="AlphaFoldDB" id="A0A1I5NAV3"/>
<dbReference type="OrthoDB" id="5372973at2"/>
<protein>
    <submittedName>
        <fullName evidence="1">Uncharacterized protein</fullName>
    </submittedName>
</protein>
<proteinExistence type="predicted"/>
<accession>A0A1I5NAV3</accession>
<dbReference type="Proteomes" id="UP000199227">
    <property type="component" value="Unassembled WGS sequence"/>
</dbReference>
<dbReference type="EMBL" id="FOXB01000009">
    <property type="protein sequence ID" value="SFP18832.1"/>
    <property type="molecule type" value="Genomic_DNA"/>
</dbReference>
<dbReference type="RefSeq" id="WP_092911649.1">
    <property type="nucleotide sequence ID" value="NZ_CP136592.1"/>
</dbReference>
<name>A0A1I5NAV3_9BACT</name>
<dbReference type="STRING" id="223786.SAMN05216234_10946"/>
<organism evidence="1 2">
    <name type="scientific">Hydrogenimonas thermophila</name>
    <dbReference type="NCBI Taxonomy" id="223786"/>
    <lineage>
        <taxon>Bacteria</taxon>
        <taxon>Pseudomonadati</taxon>
        <taxon>Campylobacterota</taxon>
        <taxon>Epsilonproteobacteria</taxon>
        <taxon>Campylobacterales</taxon>
        <taxon>Hydrogenimonadaceae</taxon>
        <taxon>Hydrogenimonas</taxon>
    </lineage>
</organism>
<evidence type="ECO:0000313" key="2">
    <source>
        <dbReference type="Proteomes" id="UP000199227"/>
    </source>
</evidence>